<organism evidence="28 29">
    <name type="scientific">Halocaridina rubra</name>
    <name type="common">Hawaiian red shrimp</name>
    <dbReference type="NCBI Taxonomy" id="373956"/>
    <lineage>
        <taxon>Eukaryota</taxon>
        <taxon>Metazoa</taxon>
        <taxon>Ecdysozoa</taxon>
        <taxon>Arthropoda</taxon>
        <taxon>Crustacea</taxon>
        <taxon>Multicrustacea</taxon>
        <taxon>Malacostraca</taxon>
        <taxon>Eumalacostraca</taxon>
        <taxon>Eucarida</taxon>
        <taxon>Decapoda</taxon>
        <taxon>Pleocyemata</taxon>
        <taxon>Caridea</taxon>
        <taxon>Atyoidea</taxon>
        <taxon>Atyidae</taxon>
        <taxon>Halocaridina</taxon>
    </lineage>
</organism>
<dbReference type="GO" id="GO:0022857">
    <property type="term" value="F:transmembrane transporter activity"/>
    <property type="evidence" value="ECO:0007669"/>
    <property type="project" value="InterPro"/>
</dbReference>
<comment type="catalytic activity">
    <reaction evidence="14">
        <text>L-aspartyl-L-lysine(out) = L-aspartyl-L-lysine(in)</text>
        <dbReference type="Rhea" id="RHEA:79411"/>
        <dbReference type="ChEBI" id="CHEBI:229953"/>
    </reaction>
</comment>
<evidence type="ECO:0000256" key="16">
    <source>
        <dbReference type="ARBA" id="ARBA00044900"/>
    </source>
</evidence>
<dbReference type="PANTHER" id="PTHR23512:SF3">
    <property type="entry name" value="MAJOR FACILITATOR SUPERFAMILY DOMAIN-CONTAINING PROTEIN 1"/>
    <property type="match status" value="1"/>
</dbReference>
<proteinExistence type="inferred from homology"/>
<dbReference type="InterPro" id="IPR020846">
    <property type="entry name" value="MFS_dom"/>
</dbReference>
<comment type="function">
    <text evidence="23">Lysosomal dipeptide uniporter that selectively exports lysine, arginine or histidine-containing dipeptides with a net positive charge from the lysosome lumen into the cytosol. Could play a role in a specific type of protein O-glycosylation indirectly regulating macrophages migration and tissue invasion. Also essential for liver homeostasis.</text>
</comment>
<keyword evidence="5 26" id="KW-1133">Transmembrane helix</keyword>
<feature type="transmembrane region" description="Helical" evidence="26">
    <location>
        <begin position="353"/>
        <end position="372"/>
    </location>
</feature>
<evidence type="ECO:0000259" key="27">
    <source>
        <dbReference type="PROSITE" id="PS50850"/>
    </source>
</evidence>
<dbReference type="InterPro" id="IPR052187">
    <property type="entry name" value="MFSD1"/>
</dbReference>
<evidence type="ECO:0000256" key="4">
    <source>
        <dbReference type="ARBA" id="ARBA00022692"/>
    </source>
</evidence>
<evidence type="ECO:0000256" key="24">
    <source>
        <dbReference type="ARBA" id="ARBA00046376"/>
    </source>
</evidence>
<comment type="catalytic activity">
    <reaction evidence="15">
        <text>L-arginyl-L-alpha-amino acid(out) = L-arginyl-L-alpha-amino acid(in)</text>
        <dbReference type="Rhea" id="RHEA:79371"/>
        <dbReference type="ChEBI" id="CHEBI:84315"/>
    </reaction>
</comment>
<comment type="catalytic activity">
    <reaction evidence="19">
        <text>L-alanyl-L-lysine(out) = L-alanyl-L-lysine(in)</text>
        <dbReference type="Rhea" id="RHEA:79415"/>
        <dbReference type="ChEBI" id="CHEBI:192470"/>
    </reaction>
</comment>
<comment type="catalytic activity">
    <reaction evidence="18">
        <text>L-histidyl-L-alpha-amino acid(out) = L-histidyl-L-alpha-amino acid(in)</text>
        <dbReference type="Rhea" id="RHEA:79379"/>
        <dbReference type="ChEBI" id="CHEBI:229964"/>
    </reaction>
</comment>
<dbReference type="InterPro" id="IPR011701">
    <property type="entry name" value="MFS"/>
</dbReference>
<feature type="domain" description="Major facilitator superfamily (MFS) profile" evidence="27">
    <location>
        <begin position="69"/>
        <end position="467"/>
    </location>
</feature>
<feature type="transmembrane region" description="Helical" evidence="26">
    <location>
        <begin position="378"/>
        <end position="399"/>
    </location>
</feature>
<comment type="catalytic activity">
    <reaction evidence="10">
        <text>L-alpha-aminoacyl-L-arginine(out) = L-alpha-aminoacyl-L-arginine(in)</text>
        <dbReference type="Rhea" id="RHEA:79367"/>
        <dbReference type="ChEBI" id="CHEBI:229968"/>
    </reaction>
</comment>
<evidence type="ECO:0000256" key="2">
    <source>
        <dbReference type="ARBA" id="ARBA00008335"/>
    </source>
</evidence>
<name>A0AAN9A6Y5_HALRR</name>
<feature type="transmembrane region" description="Helical" evidence="26">
    <location>
        <begin position="133"/>
        <end position="157"/>
    </location>
</feature>
<comment type="catalytic activity">
    <reaction evidence="17">
        <text>L-arginyl-glycine(out) = L-arginyl-glycine(in)</text>
        <dbReference type="Rhea" id="RHEA:79391"/>
        <dbReference type="ChEBI" id="CHEBI:229955"/>
    </reaction>
</comment>
<comment type="similarity">
    <text evidence="2">Belongs to the major facilitator superfamily.</text>
</comment>
<evidence type="ECO:0000256" key="1">
    <source>
        <dbReference type="ARBA" id="ARBA00004155"/>
    </source>
</evidence>
<dbReference type="InterPro" id="IPR036259">
    <property type="entry name" value="MFS_trans_sf"/>
</dbReference>
<evidence type="ECO:0000256" key="10">
    <source>
        <dbReference type="ARBA" id="ARBA00044881"/>
    </source>
</evidence>
<evidence type="ECO:0000256" key="15">
    <source>
        <dbReference type="ARBA" id="ARBA00044899"/>
    </source>
</evidence>
<feature type="transmembrane region" description="Helical" evidence="26">
    <location>
        <begin position="326"/>
        <end position="346"/>
    </location>
</feature>
<evidence type="ECO:0000313" key="29">
    <source>
        <dbReference type="Proteomes" id="UP001381693"/>
    </source>
</evidence>
<dbReference type="PANTHER" id="PTHR23512">
    <property type="entry name" value="MAJOR FACILITATOR SUPERFAMILY DOMAIN-CONTAINING PROTEIN 1"/>
    <property type="match status" value="1"/>
</dbReference>
<sequence>MVESNSDNEGKSFESGAPIPQGHIEGANISHGEPIEEVDHASEGSEPELTGCGGSACCDPRQPTYRFSSLIFMCLLGFGSYFCYDSPASLQDQIKDDMGVNTVQFASLYSLYSWPNVVLSFVGGFLIDRVFGIRMGAILFSSIVTVSQFVYAIGAFVNQFWIMQLGRFIFGVGGESLAVAQNTYAVSWFKGKELNAVFGLTLSMARVGSTVNFLLMGPIYAAVDVFDEEYKALGVSALVASSTCIISLLCAIILGILDKRRSSVLRLNTAESGEKVKITDVLTFPLSFWLISVICVTYYVAVFPFIGLAKVFFMRKFDFNESQANGVSSVVYILSAVVSPLMGLLVDITGRNIFWVFFAVLVSLGSHAVLAFTFLNPFVAMSILGLAYSLLASSLWPMVSLVIPEHQLGSAYGMMQSIQNLGLALISMLAGLIVDKKGYLLVEMFYMVWLCVALASTAVIWVVDNSGDGYLMMSPAKRKAFHADLEKKKVNKDPTAKVNEAYDANE</sequence>
<keyword evidence="4 26" id="KW-0812">Transmembrane</keyword>
<evidence type="ECO:0000313" key="28">
    <source>
        <dbReference type="EMBL" id="KAK7074530.1"/>
    </source>
</evidence>
<evidence type="ECO:0000256" key="3">
    <source>
        <dbReference type="ARBA" id="ARBA00022448"/>
    </source>
</evidence>
<reference evidence="28 29" key="1">
    <citation type="submission" date="2023-11" db="EMBL/GenBank/DDBJ databases">
        <title>Halocaridina rubra genome assembly.</title>
        <authorList>
            <person name="Smith C."/>
        </authorList>
    </citation>
    <scope>NUCLEOTIDE SEQUENCE [LARGE SCALE GENOMIC DNA]</scope>
    <source>
        <strain evidence="28">EP-1</strain>
        <tissue evidence="28">Whole</tissue>
    </source>
</reference>
<evidence type="ECO:0000256" key="12">
    <source>
        <dbReference type="ARBA" id="ARBA00044891"/>
    </source>
</evidence>
<accession>A0AAN9A6Y5</accession>
<evidence type="ECO:0000256" key="25">
    <source>
        <dbReference type="SAM" id="MobiDB-lite"/>
    </source>
</evidence>
<dbReference type="EMBL" id="JAXCGZ010011548">
    <property type="protein sequence ID" value="KAK7074530.1"/>
    <property type="molecule type" value="Genomic_DNA"/>
</dbReference>
<evidence type="ECO:0000256" key="26">
    <source>
        <dbReference type="SAM" id="Phobius"/>
    </source>
</evidence>
<evidence type="ECO:0000256" key="19">
    <source>
        <dbReference type="ARBA" id="ARBA00044919"/>
    </source>
</evidence>
<comment type="caution">
    <text evidence="28">The sequence shown here is derived from an EMBL/GenBank/DDBJ whole genome shotgun (WGS) entry which is preliminary data.</text>
</comment>
<dbReference type="GO" id="GO:0005765">
    <property type="term" value="C:lysosomal membrane"/>
    <property type="evidence" value="ECO:0007669"/>
    <property type="project" value="UniProtKB-SubCell"/>
</dbReference>
<evidence type="ECO:0000256" key="20">
    <source>
        <dbReference type="ARBA" id="ARBA00044924"/>
    </source>
</evidence>
<feature type="transmembrane region" description="Helical" evidence="26">
    <location>
        <begin position="278"/>
        <end position="306"/>
    </location>
</feature>
<protein>
    <recommendedName>
        <fullName evidence="21">Lysosomal dipeptide transporter MFSD1</fullName>
    </recommendedName>
    <alternativeName>
        <fullName evidence="22">Major facilitator superfamily domain-containing protein 1</fullName>
    </alternativeName>
</protein>
<evidence type="ECO:0000256" key="22">
    <source>
        <dbReference type="ARBA" id="ARBA00045018"/>
    </source>
</evidence>
<evidence type="ECO:0000256" key="8">
    <source>
        <dbReference type="ARBA" id="ARBA00044876"/>
    </source>
</evidence>
<comment type="subcellular location">
    <subcellularLocation>
        <location evidence="1">Lysosome membrane</location>
        <topology evidence="1">Multi-pass membrane protein</topology>
    </subcellularLocation>
</comment>
<comment type="catalytic activity">
    <reaction evidence="16">
        <text>L-lysyl-L-lysine(out) = L-lysyl-L-lysine(in)</text>
        <dbReference type="Rhea" id="RHEA:79403"/>
        <dbReference type="ChEBI" id="CHEBI:229956"/>
    </reaction>
</comment>
<evidence type="ECO:0000256" key="6">
    <source>
        <dbReference type="ARBA" id="ARBA00023136"/>
    </source>
</evidence>
<feature type="region of interest" description="Disordered" evidence="25">
    <location>
        <begin position="1"/>
        <end position="27"/>
    </location>
</feature>
<evidence type="ECO:0000256" key="17">
    <source>
        <dbReference type="ARBA" id="ARBA00044903"/>
    </source>
</evidence>
<evidence type="ECO:0000256" key="13">
    <source>
        <dbReference type="ARBA" id="ARBA00044893"/>
    </source>
</evidence>
<feature type="transmembrane region" description="Helical" evidence="26">
    <location>
        <begin position="105"/>
        <end position="127"/>
    </location>
</feature>
<dbReference type="SUPFAM" id="SSF103473">
    <property type="entry name" value="MFS general substrate transporter"/>
    <property type="match status" value="1"/>
</dbReference>
<evidence type="ECO:0000256" key="11">
    <source>
        <dbReference type="ARBA" id="ARBA00044884"/>
    </source>
</evidence>
<keyword evidence="6 26" id="KW-0472">Membrane</keyword>
<dbReference type="PROSITE" id="PS50850">
    <property type="entry name" value="MFS"/>
    <property type="match status" value="1"/>
</dbReference>
<keyword evidence="29" id="KW-1185">Reference proteome</keyword>
<feature type="transmembrane region" description="Helical" evidence="26">
    <location>
        <begin position="65"/>
        <end position="84"/>
    </location>
</feature>
<dbReference type="Gene3D" id="1.20.1250.20">
    <property type="entry name" value="MFS general substrate transporter like domains"/>
    <property type="match status" value="2"/>
</dbReference>
<gene>
    <name evidence="28" type="primary">MFSD1</name>
    <name evidence="28" type="ORF">SK128_000362</name>
</gene>
<dbReference type="Pfam" id="PF07690">
    <property type="entry name" value="MFS_1"/>
    <property type="match status" value="1"/>
</dbReference>
<comment type="catalytic activity">
    <reaction evidence="9">
        <text>L-histidyl-glycine(out) = L-histidyl-glycine(in)</text>
        <dbReference type="Rhea" id="RHEA:79395"/>
        <dbReference type="ChEBI" id="CHEBI:229957"/>
    </reaction>
</comment>
<feature type="transmembrane region" description="Helical" evidence="26">
    <location>
        <begin position="446"/>
        <end position="463"/>
    </location>
</feature>
<evidence type="ECO:0000256" key="18">
    <source>
        <dbReference type="ARBA" id="ARBA00044912"/>
    </source>
</evidence>
<keyword evidence="3" id="KW-0813">Transport</keyword>
<evidence type="ECO:0000256" key="7">
    <source>
        <dbReference type="ARBA" id="ARBA00023228"/>
    </source>
</evidence>
<dbReference type="CDD" id="cd17340">
    <property type="entry name" value="MFS_MFSD1"/>
    <property type="match status" value="1"/>
</dbReference>
<comment type="catalytic activity">
    <reaction evidence="20">
        <text>L-lysyl-glycine(out) = L-lysyl-glycine(in)</text>
        <dbReference type="Rhea" id="RHEA:79407"/>
        <dbReference type="ChEBI" id="CHEBI:191202"/>
    </reaction>
</comment>
<evidence type="ECO:0000256" key="21">
    <source>
        <dbReference type="ARBA" id="ARBA00044985"/>
    </source>
</evidence>
<feature type="transmembrane region" description="Helical" evidence="26">
    <location>
        <begin position="233"/>
        <end position="257"/>
    </location>
</feature>
<evidence type="ECO:0000256" key="5">
    <source>
        <dbReference type="ARBA" id="ARBA00022989"/>
    </source>
</evidence>
<evidence type="ECO:0000256" key="14">
    <source>
        <dbReference type="ARBA" id="ARBA00044898"/>
    </source>
</evidence>
<dbReference type="Proteomes" id="UP001381693">
    <property type="component" value="Unassembled WGS sequence"/>
</dbReference>
<comment type="catalytic activity">
    <reaction evidence="8">
        <text>L-lysyl-L-alanine(out) = L-lysyl-L-alanine(in)</text>
        <dbReference type="Rhea" id="RHEA:79399"/>
        <dbReference type="ChEBI" id="CHEBI:229954"/>
    </reaction>
</comment>
<comment type="catalytic activity">
    <reaction evidence="13">
        <text>L-alpha-aminoacyl-L-lysine(out) = L-alpha-aminoacyl-L-lysine(in)</text>
        <dbReference type="Rhea" id="RHEA:79383"/>
        <dbReference type="ChEBI" id="CHEBI:229966"/>
    </reaction>
</comment>
<evidence type="ECO:0000256" key="23">
    <source>
        <dbReference type="ARBA" id="ARBA00045709"/>
    </source>
</evidence>
<comment type="catalytic activity">
    <reaction evidence="12">
        <text>L-lysyl-L-alpha-amino acid(out) = L-lysyl-L-alpha-amino acid(in)</text>
        <dbReference type="Rhea" id="RHEA:79387"/>
        <dbReference type="ChEBI" id="CHEBI:229965"/>
    </reaction>
</comment>
<keyword evidence="7" id="KW-0458">Lysosome</keyword>
<comment type="catalytic activity">
    <reaction evidence="11">
        <text>L-alpha-aminoacyl-L-histidine(out) = L-alpha-aminoacyl-L-histidine(in)</text>
        <dbReference type="Rhea" id="RHEA:79375"/>
        <dbReference type="ChEBI" id="CHEBI:229967"/>
    </reaction>
</comment>
<feature type="transmembrane region" description="Helical" evidence="26">
    <location>
        <begin position="411"/>
        <end position="434"/>
    </location>
</feature>
<dbReference type="AlphaFoldDB" id="A0AAN9A6Y5"/>
<feature type="transmembrane region" description="Helical" evidence="26">
    <location>
        <begin position="197"/>
        <end position="221"/>
    </location>
</feature>
<comment type="subunit">
    <text evidence="24">Homodimer. Interacts with lysosomal protein GLMP (via lumenal domain); the interaction starts while both proteins are still in the endoplasmic reticulum and is required for stabilization of MFSD1 in lysosomes but has no direct effect on its targeting to lysosomes or transporter activity.</text>
</comment>
<evidence type="ECO:0000256" key="9">
    <source>
        <dbReference type="ARBA" id="ARBA00044878"/>
    </source>
</evidence>